<dbReference type="AlphaFoldDB" id="A0A9P8RHM7"/>
<reference evidence="2" key="1">
    <citation type="journal article" date="2021" name="Nat. Commun.">
        <title>Genetic determinants of endophytism in the Arabidopsis root mycobiome.</title>
        <authorList>
            <person name="Mesny F."/>
            <person name="Miyauchi S."/>
            <person name="Thiergart T."/>
            <person name="Pickel B."/>
            <person name="Atanasova L."/>
            <person name="Karlsson M."/>
            <person name="Huettel B."/>
            <person name="Barry K.W."/>
            <person name="Haridas S."/>
            <person name="Chen C."/>
            <person name="Bauer D."/>
            <person name="Andreopoulos W."/>
            <person name="Pangilinan J."/>
            <person name="LaButti K."/>
            <person name="Riley R."/>
            <person name="Lipzen A."/>
            <person name="Clum A."/>
            <person name="Drula E."/>
            <person name="Henrissat B."/>
            <person name="Kohler A."/>
            <person name="Grigoriev I.V."/>
            <person name="Martin F.M."/>
            <person name="Hacquard S."/>
        </authorList>
    </citation>
    <scope>NUCLEOTIDE SEQUENCE</scope>
    <source>
        <strain evidence="2">MPI-SDFR-AT-0073</strain>
    </source>
</reference>
<feature type="signal peptide" evidence="1">
    <location>
        <begin position="1"/>
        <end position="18"/>
    </location>
</feature>
<sequence>MCRIKLSFLALFTKLLERNSTVFQGKVGVELRSVEKFQWEFETSQSTAEMFVNILTYQVSKTRYHVGDVEGTILFLSI</sequence>
<name>A0A9P8RHM7_9PEZI</name>
<evidence type="ECO:0000313" key="2">
    <source>
        <dbReference type="EMBL" id="KAH6645989.1"/>
    </source>
</evidence>
<organism evidence="2 3">
    <name type="scientific">Truncatella angustata</name>
    <dbReference type="NCBI Taxonomy" id="152316"/>
    <lineage>
        <taxon>Eukaryota</taxon>
        <taxon>Fungi</taxon>
        <taxon>Dikarya</taxon>
        <taxon>Ascomycota</taxon>
        <taxon>Pezizomycotina</taxon>
        <taxon>Sordariomycetes</taxon>
        <taxon>Xylariomycetidae</taxon>
        <taxon>Amphisphaeriales</taxon>
        <taxon>Sporocadaceae</taxon>
        <taxon>Truncatella</taxon>
    </lineage>
</organism>
<evidence type="ECO:0000313" key="3">
    <source>
        <dbReference type="Proteomes" id="UP000758603"/>
    </source>
</evidence>
<protein>
    <submittedName>
        <fullName evidence="2">Uncharacterized protein</fullName>
    </submittedName>
</protein>
<comment type="caution">
    <text evidence="2">The sequence shown here is derived from an EMBL/GenBank/DDBJ whole genome shotgun (WGS) entry which is preliminary data.</text>
</comment>
<accession>A0A9P8RHM7</accession>
<keyword evidence="1" id="KW-0732">Signal</keyword>
<proteinExistence type="predicted"/>
<dbReference type="RefSeq" id="XP_045952503.1">
    <property type="nucleotide sequence ID" value="XM_046104030.1"/>
</dbReference>
<gene>
    <name evidence="2" type="ORF">BKA67DRAFT_582916</name>
</gene>
<dbReference type="EMBL" id="JAGPXC010000010">
    <property type="protein sequence ID" value="KAH6645989.1"/>
    <property type="molecule type" value="Genomic_DNA"/>
</dbReference>
<keyword evidence="3" id="KW-1185">Reference proteome</keyword>
<feature type="chain" id="PRO_5040116250" evidence="1">
    <location>
        <begin position="19"/>
        <end position="78"/>
    </location>
</feature>
<evidence type="ECO:0000256" key="1">
    <source>
        <dbReference type="SAM" id="SignalP"/>
    </source>
</evidence>
<dbReference type="GeneID" id="70132921"/>
<dbReference type="Proteomes" id="UP000758603">
    <property type="component" value="Unassembled WGS sequence"/>
</dbReference>